<sequence>MVKTAPTAFKTRRPTASRTRPITLLRRTSRAERQWKVGTCGERQGRDSPLSWVCLLKASVGRTPDGPSRQFRWYFSTGRRKRATGHSLARSSPIVWHFAGGTSTQGARVGGRSACRPECSYGPRAASVECKRCPGCTLTRYSSSFDDCYHSGTAASGQLRSSSSHANVSNERPIF</sequence>
<organism evidence="2 3">
    <name type="scientific">Rhizobium lentis</name>
    <dbReference type="NCBI Taxonomy" id="1138194"/>
    <lineage>
        <taxon>Bacteria</taxon>
        <taxon>Pseudomonadati</taxon>
        <taxon>Pseudomonadota</taxon>
        <taxon>Alphaproteobacteria</taxon>
        <taxon>Hyphomicrobiales</taxon>
        <taxon>Rhizobiaceae</taxon>
        <taxon>Rhizobium/Agrobacterium group</taxon>
        <taxon>Rhizobium</taxon>
    </lineage>
</organism>
<comment type="caution">
    <text evidence="2">The sequence shown here is derived from an EMBL/GenBank/DDBJ whole genome shotgun (WGS) entry which is preliminary data.</text>
</comment>
<evidence type="ECO:0000256" key="1">
    <source>
        <dbReference type="SAM" id="MobiDB-lite"/>
    </source>
</evidence>
<proteinExistence type="predicted"/>
<accession>A0A7W9CXN6</accession>
<name>A0A7W9CXN6_9HYPH</name>
<dbReference type="AlphaFoldDB" id="A0A7W9CXN6"/>
<dbReference type="Proteomes" id="UP000528824">
    <property type="component" value="Unassembled WGS sequence"/>
</dbReference>
<evidence type="ECO:0000313" key="2">
    <source>
        <dbReference type="EMBL" id="MBB5563683.1"/>
    </source>
</evidence>
<gene>
    <name evidence="2" type="ORF">GGI59_005381</name>
</gene>
<feature type="region of interest" description="Disordered" evidence="1">
    <location>
        <begin position="155"/>
        <end position="175"/>
    </location>
</feature>
<protein>
    <submittedName>
        <fullName evidence="2">Uncharacterized protein</fullName>
    </submittedName>
</protein>
<reference evidence="2 3" key="1">
    <citation type="submission" date="2020-08" db="EMBL/GenBank/DDBJ databases">
        <title>Genomic Encyclopedia of Type Strains, Phase IV (KMG-V): Genome sequencing to study the core and pangenomes of soil and plant-associated prokaryotes.</title>
        <authorList>
            <person name="Whitman W."/>
        </authorList>
    </citation>
    <scope>NUCLEOTIDE SEQUENCE [LARGE SCALE GENOMIC DNA]</scope>
    <source>
        <strain evidence="2 3">SEMIA 4034</strain>
    </source>
</reference>
<evidence type="ECO:0000313" key="3">
    <source>
        <dbReference type="Proteomes" id="UP000528824"/>
    </source>
</evidence>
<dbReference type="EMBL" id="JACHBC010000013">
    <property type="protein sequence ID" value="MBB5563683.1"/>
    <property type="molecule type" value="Genomic_DNA"/>
</dbReference>
<keyword evidence="3" id="KW-1185">Reference proteome</keyword>